<feature type="compositionally biased region" description="Basic and acidic residues" evidence="1">
    <location>
        <begin position="80"/>
        <end position="95"/>
    </location>
</feature>
<dbReference type="Proteomes" id="UP000324022">
    <property type="component" value="Unassembled WGS sequence"/>
</dbReference>
<sequence length="792" mass="87072">MPMAAIAIRLRGKGREEDEAFTSPSMSNPLHLTVLTLEPKARISNEGGGGATRMDNKIPANNATCTIDKVVPLILVSQDDDQHQEQMKQQSEKNPRLSKGVSPSTGRETWKETSSASVASIVSTASEGQSGSLRPRVSPSQRGPTAKVVWRGTSAPTPISAPRAKSTPSALKQVRLPFLWKSCPTAKVVPIETVTDTVASSGKVIPSATECHRVSLSHPSPTERVVRRDNIAPISQAATHSTAPLALQRAPQLPRSQRSPAKLVWRGIQPGRDADEIGKCLASMRALIGAINDAPILDETIITYRRLLSLLSYKLPGVFLSDFVRRVNTSKNFKRPCHIPSTLQRPPAKLVPRRTEPHRRDAEEIAKCLASIRIGFDKIDDERSFDNAITNYYFLLSLLSYEIPGVDRYEFAVPVNVTETTGYDASIPRVATQIAAFADKSSLEPAPNQTSCEPSSQRSPTAKVASKGRATPAPDSSSDRFPPALDRSACLPPPSQQSPTARDIDESQVSTPPSPVQSDLNVSFPAPSETNKKKKCFKLKHLLNGRTREDEIRRYFDQLEQQQQRKDLENVTEEEEDDLWSDVESDDDWLERCKKERVQETLAECKRLIGLTEDDGGWTWMMGTQKDMTAAGGGDRTRGMDEDVSQGSSLSSSTARHPQARAEPNPRKRKRASSSPPPSLAPFGKEATPNGEVLLPARLGGGKIATCKFRLPPDAHNDRSKMRHFPQTWEPLEPGFVKSTASCSCCSRMKIWCTYGDGKSNKGHIRGEGKGRCDKCTQRGISCSLFSRKWEN</sequence>
<keyword evidence="3" id="KW-1185">Reference proteome</keyword>
<proteinExistence type="predicted"/>
<feature type="region of interest" description="Disordered" evidence="1">
    <location>
        <begin position="626"/>
        <end position="693"/>
    </location>
</feature>
<name>A0A5C3EMB3_9BASI</name>
<accession>A0A5C3EMB3</accession>
<feature type="compositionally biased region" description="Polar residues" evidence="1">
    <location>
        <begin position="127"/>
        <end position="143"/>
    </location>
</feature>
<protein>
    <submittedName>
        <fullName evidence="2">Uncharacterized protein</fullName>
    </submittedName>
</protein>
<organism evidence="2 3">
    <name type="scientific">Ustilago trichophora</name>
    <dbReference type="NCBI Taxonomy" id="86804"/>
    <lineage>
        <taxon>Eukaryota</taxon>
        <taxon>Fungi</taxon>
        <taxon>Dikarya</taxon>
        <taxon>Basidiomycota</taxon>
        <taxon>Ustilaginomycotina</taxon>
        <taxon>Ustilaginomycetes</taxon>
        <taxon>Ustilaginales</taxon>
        <taxon>Ustilaginaceae</taxon>
        <taxon>Ustilago</taxon>
    </lineage>
</organism>
<feature type="compositionally biased region" description="Polar residues" evidence="1">
    <location>
        <begin position="447"/>
        <end position="460"/>
    </location>
</feature>
<feature type="compositionally biased region" description="Polar residues" evidence="1">
    <location>
        <begin position="645"/>
        <end position="656"/>
    </location>
</feature>
<feature type="compositionally biased region" description="Low complexity" evidence="1">
    <location>
        <begin position="113"/>
        <end position="126"/>
    </location>
</feature>
<evidence type="ECO:0000313" key="3">
    <source>
        <dbReference type="Proteomes" id="UP000324022"/>
    </source>
</evidence>
<feature type="region of interest" description="Disordered" evidence="1">
    <location>
        <begin position="441"/>
        <end position="529"/>
    </location>
</feature>
<evidence type="ECO:0000256" key="1">
    <source>
        <dbReference type="SAM" id="MobiDB-lite"/>
    </source>
</evidence>
<reference evidence="2 3" key="1">
    <citation type="submission" date="2018-03" db="EMBL/GenBank/DDBJ databases">
        <authorList>
            <person name="Guldener U."/>
        </authorList>
    </citation>
    <scope>NUCLEOTIDE SEQUENCE [LARGE SCALE GENOMIC DNA]</scope>
    <source>
        <strain evidence="2 3">NBRC100155</strain>
    </source>
</reference>
<gene>
    <name evidence="2" type="ORF">UTRI_05552_B</name>
</gene>
<evidence type="ECO:0000313" key="2">
    <source>
        <dbReference type="EMBL" id="SPO30826.1"/>
    </source>
</evidence>
<feature type="region of interest" description="Disordered" evidence="1">
    <location>
        <begin position="80"/>
        <end position="166"/>
    </location>
</feature>
<dbReference type="EMBL" id="OOIN01000035">
    <property type="protein sequence ID" value="SPO30826.1"/>
    <property type="molecule type" value="Genomic_DNA"/>
</dbReference>
<dbReference type="AlphaFoldDB" id="A0A5C3EMB3"/>